<evidence type="ECO:0000256" key="3">
    <source>
        <dbReference type="ARBA" id="ARBA00023027"/>
    </source>
</evidence>
<dbReference type="Gene3D" id="3.40.50.720">
    <property type="entry name" value="NAD(P)-binding Rossmann-like Domain"/>
    <property type="match status" value="2"/>
</dbReference>
<evidence type="ECO:0000256" key="2">
    <source>
        <dbReference type="ARBA" id="ARBA00023002"/>
    </source>
</evidence>
<evidence type="ECO:0000313" key="8">
    <source>
        <dbReference type="EMBL" id="GAQ83689.1"/>
    </source>
</evidence>
<feature type="domain" description="D-isomer specific 2-hydroxyacid dehydrogenase catalytic" evidence="6">
    <location>
        <begin position="93"/>
        <end position="400"/>
    </location>
</feature>
<dbReference type="InterPro" id="IPR006139">
    <property type="entry name" value="D-isomer_2_OHA_DH_cat_dom"/>
</dbReference>
<evidence type="ECO:0000259" key="6">
    <source>
        <dbReference type="Pfam" id="PF00389"/>
    </source>
</evidence>
<proteinExistence type="inferred from homology"/>
<dbReference type="Pfam" id="PF02826">
    <property type="entry name" value="2-Hacid_dh_C"/>
    <property type="match status" value="1"/>
</dbReference>
<keyword evidence="9" id="KW-1185">Reference proteome</keyword>
<dbReference type="AlphaFoldDB" id="A0A1Y1I2N3"/>
<dbReference type="EMBL" id="DF237107">
    <property type="protein sequence ID" value="GAQ83689.1"/>
    <property type="molecule type" value="Genomic_DNA"/>
</dbReference>
<feature type="compositionally biased region" description="Polar residues" evidence="5">
    <location>
        <begin position="18"/>
        <end position="31"/>
    </location>
</feature>
<evidence type="ECO:0000256" key="5">
    <source>
        <dbReference type="SAM" id="MobiDB-lite"/>
    </source>
</evidence>
<dbReference type="Proteomes" id="UP000054558">
    <property type="component" value="Unassembled WGS sequence"/>
</dbReference>
<feature type="region of interest" description="Disordered" evidence="5">
    <location>
        <begin position="16"/>
        <end position="53"/>
    </location>
</feature>
<dbReference type="InterPro" id="IPR029753">
    <property type="entry name" value="D-isomer_DH_CS"/>
</dbReference>
<dbReference type="SUPFAM" id="SSF52283">
    <property type="entry name" value="Formate/glycerate dehydrogenase catalytic domain-like"/>
    <property type="match status" value="1"/>
</dbReference>
<dbReference type="STRING" id="105231.A0A1Y1I2N3"/>
<keyword evidence="3" id="KW-0520">NAD</keyword>
<dbReference type="PANTHER" id="PTHR10996">
    <property type="entry name" value="2-HYDROXYACID DEHYDROGENASE-RELATED"/>
    <property type="match status" value="1"/>
</dbReference>
<evidence type="ECO:0000256" key="1">
    <source>
        <dbReference type="ARBA" id="ARBA00005854"/>
    </source>
</evidence>
<name>A0A1Y1I2N3_KLENI</name>
<organism evidence="8 9">
    <name type="scientific">Klebsormidium nitens</name>
    <name type="common">Green alga</name>
    <name type="synonym">Ulothrix nitens</name>
    <dbReference type="NCBI Taxonomy" id="105231"/>
    <lineage>
        <taxon>Eukaryota</taxon>
        <taxon>Viridiplantae</taxon>
        <taxon>Streptophyta</taxon>
        <taxon>Klebsormidiophyceae</taxon>
        <taxon>Klebsormidiales</taxon>
        <taxon>Klebsormidiaceae</taxon>
        <taxon>Klebsormidium</taxon>
    </lineage>
</organism>
<protein>
    <submittedName>
        <fullName evidence="8">Hydroxypyruvate reductase 1</fullName>
    </submittedName>
</protein>
<dbReference type="PROSITE" id="PS00065">
    <property type="entry name" value="D_2_HYDROXYACID_DH_1"/>
    <property type="match status" value="1"/>
</dbReference>
<dbReference type="InterPro" id="IPR050223">
    <property type="entry name" value="D-isomer_2-hydroxyacid_DH"/>
</dbReference>
<sequence>MSHAVQLCRAHATITGGAFTSPTRGSTNTVPRPTPKTMPPQGDPLLPPPTQRSNGLTPLPVLVQNPTGRFRVISTKPLPGTRWIDALVEADCRVEICTAPKTILSPADITALIGDRCDGAIGQLTEDWSGELFAALRRAGGRAYSNMADGFNNVDLAAATRYGIPVGNTPGIASETTAELAVALTLATARRVVEADHFMRDGKYDGWLPTRFIGNPLKGRTLGILGAGRIGTAYARMMMEGHKMNVMYYDLYQAKKLESFTAVYSSFLESLGEAPLTCTRAGSVEEVLTQADVISLHVILDDSTRHLINMERLELMKKDAILINISRGPVIDESALVEHLKANPLFHAGLDVFEEEPKMQPGLESLANAIVVPHIASALMFTRAGMATLAACNVAGALQGFPVWPHHDDVMPFLDETASSLPQACPSIVNAKELGLAVMGTVNGSAK</sequence>
<dbReference type="InterPro" id="IPR029752">
    <property type="entry name" value="D-isomer_DH_CS1"/>
</dbReference>
<dbReference type="InterPro" id="IPR036291">
    <property type="entry name" value="NAD(P)-bd_dom_sf"/>
</dbReference>
<keyword evidence="2 4" id="KW-0560">Oxidoreductase</keyword>
<accession>A0A1Y1I2N3</accession>
<feature type="domain" description="D-isomer specific 2-hydroxyacid dehydrogenase NAD-binding" evidence="7">
    <location>
        <begin position="182"/>
        <end position="376"/>
    </location>
</feature>
<dbReference type="SUPFAM" id="SSF51735">
    <property type="entry name" value="NAD(P)-binding Rossmann-fold domains"/>
    <property type="match status" value="1"/>
</dbReference>
<comment type="similarity">
    <text evidence="1 4">Belongs to the D-isomer specific 2-hydroxyacid dehydrogenase family.</text>
</comment>
<dbReference type="OMA" id="CENAVIV"/>
<evidence type="ECO:0000259" key="7">
    <source>
        <dbReference type="Pfam" id="PF02826"/>
    </source>
</evidence>
<dbReference type="Pfam" id="PF00389">
    <property type="entry name" value="2-Hacid_dh"/>
    <property type="match status" value="1"/>
</dbReference>
<reference evidence="8 9" key="1">
    <citation type="journal article" date="2014" name="Nat. Commun.">
        <title>Klebsormidium flaccidum genome reveals primary factors for plant terrestrial adaptation.</title>
        <authorList>
            <person name="Hori K."/>
            <person name="Maruyama F."/>
            <person name="Fujisawa T."/>
            <person name="Togashi T."/>
            <person name="Yamamoto N."/>
            <person name="Seo M."/>
            <person name="Sato S."/>
            <person name="Yamada T."/>
            <person name="Mori H."/>
            <person name="Tajima N."/>
            <person name="Moriyama T."/>
            <person name="Ikeuchi M."/>
            <person name="Watanabe M."/>
            <person name="Wada H."/>
            <person name="Kobayashi K."/>
            <person name="Saito M."/>
            <person name="Masuda T."/>
            <person name="Sasaki-Sekimoto Y."/>
            <person name="Mashiguchi K."/>
            <person name="Awai K."/>
            <person name="Shimojima M."/>
            <person name="Masuda S."/>
            <person name="Iwai M."/>
            <person name="Nobusawa T."/>
            <person name="Narise T."/>
            <person name="Kondo S."/>
            <person name="Saito H."/>
            <person name="Sato R."/>
            <person name="Murakawa M."/>
            <person name="Ihara Y."/>
            <person name="Oshima-Yamada Y."/>
            <person name="Ohtaka K."/>
            <person name="Satoh M."/>
            <person name="Sonobe K."/>
            <person name="Ishii M."/>
            <person name="Ohtani R."/>
            <person name="Kanamori-Sato M."/>
            <person name="Honoki R."/>
            <person name="Miyazaki D."/>
            <person name="Mochizuki H."/>
            <person name="Umetsu J."/>
            <person name="Higashi K."/>
            <person name="Shibata D."/>
            <person name="Kamiya Y."/>
            <person name="Sato N."/>
            <person name="Nakamura Y."/>
            <person name="Tabata S."/>
            <person name="Ida S."/>
            <person name="Kurokawa K."/>
            <person name="Ohta H."/>
        </authorList>
    </citation>
    <scope>NUCLEOTIDE SEQUENCE [LARGE SCALE GENOMIC DNA]</scope>
    <source>
        <strain evidence="8 9">NIES-2285</strain>
    </source>
</reference>
<dbReference type="PROSITE" id="PS00671">
    <property type="entry name" value="D_2_HYDROXYACID_DH_3"/>
    <property type="match status" value="1"/>
</dbReference>
<dbReference type="PANTHER" id="PTHR10996:SF257">
    <property type="entry name" value="GLYOXYLATE REDUCTASE 1"/>
    <property type="match status" value="1"/>
</dbReference>
<feature type="compositionally biased region" description="Pro residues" evidence="5">
    <location>
        <begin position="32"/>
        <end position="50"/>
    </location>
</feature>
<keyword evidence="8" id="KW-0670">Pyruvate</keyword>
<dbReference type="GO" id="GO:0005829">
    <property type="term" value="C:cytosol"/>
    <property type="evidence" value="ECO:0000318"/>
    <property type="project" value="GO_Central"/>
</dbReference>
<evidence type="ECO:0000256" key="4">
    <source>
        <dbReference type="RuleBase" id="RU003719"/>
    </source>
</evidence>
<gene>
    <name evidence="8" type="ORF">KFL_001580030</name>
</gene>
<dbReference type="InterPro" id="IPR006140">
    <property type="entry name" value="D-isomer_DH_NAD-bd"/>
</dbReference>
<dbReference type="FunFam" id="3.40.50.720:FF:000203">
    <property type="entry name" value="D-3-phosphoglycerate dehydrogenase (SerA)"/>
    <property type="match status" value="1"/>
</dbReference>
<dbReference type="GO" id="GO:0030267">
    <property type="term" value="F:glyoxylate reductase (NADPH) activity"/>
    <property type="evidence" value="ECO:0000318"/>
    <property type="project" value="GO_Central"/>
</dbReference>
<dbReference type="OrthoDB" id="9991913at2759"/>
<dbReference type="GO" id="GO:0051287">
    <property type="term" value="F:NAD binding"/>
    <property type="evidence" value="ECO:0007669"/>
    <property type="project" value="InterPro"/>
</dbReference>
<dbReference type="GO" id="GO:0008465">
    <property type="term" value="F:hydroxypyruvate reductase (NADH) activity"/>
    <property type="evidence" value="ECO:0000318"/>
    <property type="project" value="GO_Central"/>
</dbReference>
<dbReference type="CDD" id="cd05301">
    <property type="entry name" value="GDH"/>
    <property type="match status" value="1"/>
</dbReference>
<evidence type="ECO:0000313" key="9">
    <source>
        <dbReference type="Proteomes" id="UP000054558"/>
    </source>
</evidence>